<keyword evidence="1" id="KW-1133">Transmembrane helix</keyword>
<dbReference type="Proteomes" id="UP001150879">
    <property type="component" value="Unassembled WGS sequence"/>
</dbReference>
<reference evidence="2" key="1">
    <citation type="submission" date="2022-11" db="EMBL/GenBank/DDBJ databases">
        <authorList>
            <person name="Petersen C."/>
        </authorList>
    </citation>
    <scope>NUCLEOTIDE SEQUENCE</scope>
    <source>
        <strain evidence="2">IBT 16849</strain>
    </source>
</reference>
<dbReference type="EMBL" id="JAPQKP010000005">
    <property type="protein sequence ID" value="KAJ5189518.1"/>
    <property type="molecule type" value="Genomic_DNA"/>
</dbReference>
<gene>
    <name evidence="2" type="ORF">N7472_008532</name>
</gene>
<organism evidence="2 3">
    <name type="scientific">Penicillium cf. griseofulvum</name>
    <dbReference type="NCBI Taxonomy" id="2972120"/>
    <lineage>
        <taxon>Eukaryota</taxon>
        <taxon>Fungi</taxon>
        <taxon>Dikarya</taxon>
        <taxon>Ascomycota</taxon>
        <taxon>Pezizomycotina</taxon>
        <taxon>Eurotiomycetes</taxon>
        <taxon>Eurotiomycetidae</taxon>
        <taxon>Eurotiales</taxon>
        <taxon>Aspergillaceae</taxon>
        <taxon>Penicillium</taxon>
    </lineage>
</organism>
<feature type="transmembrane region" description="Helical" evidence="1">
    <location>
        <begin position="184"/>
        <end position="204"/>
    </location>
</feature>
<evidence type="ECO:0000313" key="3">
    <source>
        <dbReference type="Proteomes" id="UP001150879"/>
    </source>
</evidence>
<keyword evidence="1" id="KW-0812">Transmembrane</keyword>
<name>A0A9W9M5D2_9EURO</name>
<protein>
    <submittedName>
        <fullName evidence="2">Uncharacterized protein</fullName>
    </submittedName>
</protein>
<feature type="transmembrane region" description="Helical" evidence="1">
    <location>
        <begin position="153"/>
        <end position="178"/>
    </location>
</feature>
<evidence type="ECO:0000256" key="1">
    <source>
        <dbReference type="SAM" id="Phobius"/>
    </source>
</evidence>
<sequence length="206" mass="22817">MALYPSKNAGPGEIRSYLTTVMITKHELSPSHASSIAIAWTFGREHDLSEKTQADFRSLFEPIGPYLYNSVSEDMAAAWRCTSAGSLNLLLLYSLPVLATILLLRLYQHTQCACASIANGSLPLEHLLWVSGPILIFCNAREAAHRSRLSGDWLFGIGVVLSAIGFIEMYGRLLSAILSRQWNISRLLLVPLPFFGLTSELHVIER</sequence>
<proteinExistence type="predicted"/>
<feature type="transmembrane region" description="Helical" evidence="1">
    <location>
        <begin position="89"/>
        <end position="107"/>
    </location>
</feature>
<dbReference type="OrthoDB" id="4348062at2759"/>
<keyword evidence="3" id="KW-1185">Reference proteome</keyword>
<reference evidence="2" key="2">
    <citation type="journal article" date="2023" name="IMA Fungus">
        <title>Comparative genomic study of the Penicillium genus elucidates a diverse pangenome and 15 lateral gene transfer events.</title>
        <authorList>
            <person name="Petersen C."/>
            <person name="Sorensen T."/>
            <person name="Nielsen M.R."/>
            <person name="Sondergaard T.E."/>
            <person name="Sorensen J.L."/>
            <person name="Fitzpatrick D.A."/>
            <person name="Frisvad J.C."/>
            <person name="Nielsen K.L."/>
        </authorList>
    </citation>
    <scope>NUCLEOTIDE SEQUENCE</scope>
    <source>
        <strain evidence="2">IBT 16849</strain>
    </source>
</reference>
<accession>A0A9W9M5D2</accession>
<evidence type="ECO:0000313" key="2">
    <source>
        <dbReference type="EMBL" id="KAJ5189518.1"/>
    </source>
</evidence>
<keyword evidence="1" id="KW-0472">Membrane</keyword>
<dbReference type="AlphaFoldDB" id="A0A9W9M5D2"/>
<comment type="caution">
    <text evidence="2">The sequence shown here is derived from an EMBL/GenBank/DDBJ whole genome shotgun (WGS) entry which is preliminary data.</text>
</comment>